<name>D5MM55_METO1</name>
<organism evidence="1 2">
    <name type="scientific">Methylomirabilis oxygeniifera</name>
    <dbReference type="NCBI Taxonomy" id="671143"/>
    <lineage>
        <taxon>Bacteria</taxon>
        <taxon>Candidatus Methylomirabilota</taxon>
        <taxon>Candidatus Methylomirabilia</taxon>
        <taxon>Candidatus Methylomirabilales</taxon>
        <taxon>Candidatus Methylomirabilaceae</taxon>
        <taxon>Candidatus Methylomirabilis</taxon>
    </lineage>
</organism>
<dbReference type="AlphaFoldDB" id="D5MM55"/>
<proteinExistence type="predicted"/>
<reference evidence="1 2" key="1">
    <citation type="journal article" date="2010" name="Nature">
        <title>Nitrite-driven anaerobic methane oxidation by oxygenic bacteria.</title>
        <authorList>
            <person name="Ettwig K.F."/>
            <person name="Butler M.K."/>
            <person name="Le Paslier D."/>
            <person name="Pelletier E."/>
            <person name="Mangenot S."/>
            <person name="Kuypers M.M.M."/>
            <person name="Schreiber F."/>
            <person name="Dutilh B.E."/>
            <person name="Zedelius J."/>
            <person name="de Beer D."/>
            <person name="Gloerich J."/>
            <person name="Wessels H.J.C.T."/>
            <person name="van Allen T."/>
            <person name="Luesken F."/>
            <person name="Wu M."/>
            <person name="van de Pas-Schoonen K.T."/>
            <person name="Op den Camp H.J.M."/>
            <person name="Janssen-Megens E.M."/>
            <person name="Francoijs K-J."/>
            <person name="Stunnenberg H."/>
            <person name="Weissenbach J."/>
            <person name="Jetten M.S.M."/>
            <person name="Strous M."/>
        </authorList>
    </citation>
    <scope>NUCLEOTIDE SEQUENCE [LARGE SCALE GENOMIC DNA]</scope>
</reference>
<evidence type="ECO:0000313" key="2">
    <source>
        <dbReference type="Proteomes" id="UP000006898"/>
    </source>
</evidence>
<protein>
    <submittedName>
        <fullName evidence="1">Uncharacterized protein</fullName>
    </submittedName>
</protein>
<evidence type="ECO:0000313" key="1">
    <source>
        <dbReference type="EMBL" id="CBE67941.1"/>
    </source>
</evidence>
<gene>
    <name evidence="1" type="ORF">DAMO_0880</name>
</gene>
<dbReference type="HOGENOM" id="CLU_1881944_0_0_0"/>
<dbReference type="KEGG" id="mox:DAMO_0880"/>
<dbReference type="STRING" id="671143.DAMO_0880"/>
<dbReference type="EMBL" id="FP565575">
    <property type="protein sequence ID" value="CBE67941.1"/>
    <property type="molecule type" value="Genomic_DNA"/>
</dbReference>
<sequence>MLLVASLPCRLPSFHNNIQHNKTSTRLRRAMVARRGIVRAVKELSRTFFLPGIWGQVLFIEIASLVSPPLQHVNYLSSFLRTFQMNPPLRRGCSVIMRIRIAVVPNDRLTIILSLPHMIRVAQCSNSANPWHAQP</sequence>
<dbReference type="Proteomes" id="UP000006898">
    <property type="component" value="Chromosome"/>
</dbReference>
<accession>D5MM55</accession>